<evidence type="ECO:0000313" key="2">
    <source>
        <dbReference type="WBParaSite" id="nRc.2.0.1.t27691-RA"/>
    </source>
</evidence>
<sequence length="59" mass="6350">MTRPLLGWPSRRTPIFRDCGAVAVRKGNTSMMLTSLLTVHNVSPKALVTLVGKLVAADT</sequence>
<dbReference type="AlphaFoldDB" id="A0A915JP24"/>
<name>A0A915JP24_ROMCU</name>
<organism evidence="1 2">
    <name type="scientific">Romanomermis culicivorax</name>
    <name type="common">Nematode worm</name>
    <dbReference type="NCBI Taxonomy" id="13658"/>
    <lineage>
        <taxon>Eukaryota</taxon>
        <taxon>Metazoa</taxon>
        <taxon>Ecdysozoa</taxon>
        <taxon>Nematoda</taxon>
        <taxon>Enoplea</taxon>
        <taxon>Dorylaimia</taxon>
        <taxon>Mermithida</taxon>
        <taxon>Mermithoidea</taxon>
        <taxon>Mermithidae</taxon>
        <taxon>Romanomermis</taxon>
    </lineage>
</organism>
<proteinExistence type="predicted"/>
<reference evidence="2" key="1">
    <citation type="submission" date="2022-11" db="UniProtKB">
        <authorList>
            <consortium name="WormBaseParasite"/>
        </authorList>
    </citation>
    <scope>IDENTIFICATION</scope>
</reference>
<dbReference type="WBParaSite" id="nRc.2.0.1.t27691-RA">
    <property type="protein sequence ID" value="nRc.2.0.1.t27691-RA"/>
    <property type="gene ID" value="nRc.2.0.1.g27691"/>
</dbReference>
<dbReference type="Proteomes" id="UP000887565">
    <property type="component" value="Unplaced"/>
</dbReference>
<protein>
    <submittedName>
        <fullName evidence="2">Uncharacterized protein</fullName>
    </submittedName>
</protein>
<keyword evidence="1" id="KW-1185">Reference proteome</keyword>
<accession>A0A915JP24</accession>
<evidence type="ECO:0000313" key="1">
    <source>
        <dbReference type="Proteomes" id="UP000887565"/>
    </source>
</evidence>